<keyword evidence="2" id="KW-1185">Reference proteome</keyword>
<proteinExistence type="predicted"/>
<protein>
    <submittedName>
        <fullName evidence="1">Uncharacterized protein</fullName>
    </submittedName>
</protein>
<evidence type="ECO:0000313" key="2">
    <source>
        <dbReference type="Proteomes" id="UP000827721"/>
    </source>
</evidence>
<accession>A0ABQ8H0E5</accession>
<dbReference type="Proteomes" id="UP000827721">
    <property type="component" value="Unassembled WGS sequence"/>
</dbReference>
<dbReference type="EMBL" id="JAFEMO010000025">
    <property type="protein sequence ID" value="KAH7531689.1"/>
    <property type="molecule type" value="Genomic_DNA"/>
</dbReference>
<gene>
    <name evidence="1" type="ORF">JRO89_XSUnG0011300</name>
</gene>
<comment type="caution">
    <text evidence="1">The sequence shown here is derived from an EMBL/GenBank/DDBJ whole genome shotgun (WGS) entry which is preliminary data.</text>
</comment>
<sequence length="148" mass="17359">MSENVQLALLMIEKNKKLAMIRNEKYQLGMLPVQVADLFGHRKMVNYLYTITREELKNEDRIALLITLIINDLYSKHLFQFIRLIFVLPDVALLMVEAHPELAHFRVKEDQNEIGETALHALAKKPLTFNDHFDNSKLGIWKRCCCHR</sequence>
<organism evidence="1 2">
    <name type="scientific">Xanthoceras sorbifolium</name>
    <dbReference type="NCBI Taxonomy" id="99658"/>
    <lineage>
        <taxon>Eukaryota</taxon>
        <taxon>Viridiplantae</taxon>
        <taxon>Streptophyta</taxon>
        <taxon>Embryophyta</taxon>
        <taxon>Tracheophyta</taxon>
        <taxon>Spermatophyta</taxon>
        <taxon>Magnoliopsida</taxon>
        <taxon>eudicotyledons</taxon>
        <taxon>Gunneridae</taxon>
        <taxon>Pentapetalae</taxon>
        <taxon>rosids</taxon>
        <taxon>malvids</taxon>
        <taxon>Sapindales</taxon>
        <taxon>Sapindaceae</taxon>
        <taxon>Xanthoceroideae</taxon>
        <taxon>Xanthoceras</taxon>
    </lineage>
</organism>
<evidence type="ECO:0000313" key="1">
    <source>
        <dbReference type="EMBL" id="KAH7531689.1"/>
    </source>
</evidence>
<name>A0ABQ8H0E5_9ROSI</name>
<reference evidence="1 2" key="1">
    <citation type="submission" date="2021-02" db="EMBL/GenBank/DDBJ databases">
        <title>Plant Genome Project.</title>
        <authorList>
            <person name="Zhang R.-G."/>
        </authorList>
    </citation>
    <scope>NUCLEOTIDE SEQUENCE [LARGE SCALE GENOMIC DNA]</scope>
    <source>
        <tissue evidence="1">Leaves</tissue>
    </source>
</reference>